<evidence type="ECO:0000313" key="5">
    <source>
        <dbReference type="Proteomes" id="UP001292084"/>
    </source>
</evidence>
<evidence type="ECO:0000313" key="4">
    <source>
        <dbReference type="EMBL" id="MDZ5711964.1"/>
    </source>
</evidence>
<feature type="domain" description="Rhodanese" evidence="3">
    <location>
        <begin position="166"/>
        <end position="275"/>
    </location>
</feature>
<dbReference type="EMBL" id="JAXQNN010000002">
    <property type="protein sequence ID" value="MDZ5711964.1"/>
    <property type="molecule type" value="Genomic_DNA"/>
</dbReference>
<dbReference type="InterPro" id="IPR036873">
    <property type="entry name" value="Rhodanese-like_dom_sf"/>
</dbReference>
<dbReference type="InterPro" id="IPR045078">
    <property type="entry name" value="TST/MPST-like"/>
</dbReference>
<reference evidence="4 5" key="1">
    <citation type="submission" date="2023-12" db="EMBL/GenBank/DDBJ databases">
        <title>Jeotgalibacillus haloalkaliphilus sp. nov., a novel salt-tolerant bacteria, isolated from the estuary of the Fenhe River into the Yellow River.</title>
        <authorList>
            <person name="Li Y."/>
        </authorList>
    </citation>
    <scope>NUCLEOTIDE SEQUENCE [LARGE SCALE GENOMIC DNA]</scope>
    <source>
        <strain evidence="4 5">HH7-29</strain>
    </source>
</reference>
<name>A0ABU5KL34_9BACL</name>
<accession>A0ABU5KL34</accession>
<dbReference type="SMART" id="SM00450">
    <property type="entry name" value="RHOD"/>
    <property type="match status" value="2"/>
</dbReference>
<dbReference type="CDD" id="cd01449">
    <property type="entry name" value="TST_Repeat_2"/>
    <property type="match status" value="1"/>
</dbReference>
<feature type="domain" description="Rhodanese" evidence="3">
    <location>
        <begin position="16"/>
        <end position="135"/>
    </location>
</feature>
<gene>
    <name evidence="4" type="ORF">UFB30_06970</name>
</gene>
<dbReference type="PROSITE" id="PS50206">
    <property type="entry name" value="RHODANESE_3"/>
    <property type="match status" value="2"/>
</dbReference>
<dbReference type="EC" id="2.8.1.-" evidence="4"/>
<evidence type="ECO:0000259" key="3">
    <source>
        <dbReference type="PROSITE" id="PS50206"/>
    </source>
</evidence>
<dbReference type="CDD" id="cd01448">
    <property type="entry name" value="TST_Repeat_1"/>
    <property type="match status" value="1"/>
</dbReference>
<dbReference type="Gene3D" id="3.40.250.10">
    <property type="entry name" value="Rhodanese-like domain"/>
    <property type="match status" value="2"/>
</dbReference>
<proteinExistence type="predicted"/>
<dbReference type="PANTHER" id="PTHR11364:SF27">
    <property type="entry name" value="SULFURTRANSFERASE"/>
    <property type="match status" value="1"/>
</dbReference>
<evidence type="ECO:0000256" key="1">
    <source>
        <dbReference type="ARBA" id="ARBA00022679"/>
    </source>
</evidence>
<keyword evidence="2" id="KW-0677">Repeat</keyword>
<dbReference type="GO" id="GO:0016740">
    <property type="term" value="F:transferase activity"/>
    <property type="evidence" value="ECO:0007669"/>
    <property type="project" value="UniProtKB-KW"/>
</dbReference>
<evidence type="ECO:0000256" key="2">
    <source>
        <dbReference type="ARBA" id="ARBA00022737"/>
    </source>
</evidence>
<organism evidence="4 5">
    <name type="scientific">Jeotgalibacillus haloalkalitolerans</name>
    <dbReference type="NCBI Taxonomy" id="3104292"/>
    <lineage>
        <taxon>Bacteria</taxon>
        <taxon>Bacillati</taxon>
        <taxon>Bacillota</taxon>
        <taxon>Bacilli</taxon>
        <taxon>Bacillales</taxon>
        <taxon>Caryophanaceae</taxon>
        <taxon>Jeotgalibacillus</taxon>
    </lineage>
</organism>
<keyword evidence="1 4" id="KW-0808">Transferase</keyword>
<dbReference type="Pfam" id="PF00581">
    <property type="entry name" value="Rhodanese"/>
    <property type="match status" value="2"/>
</dbReference>
<keyword evidence="5" id="KW-1185">Reference proteome</keyword>
<comment type="caution">
    <text evidence="4">The sequence shown here is derived from an EMBL/GenBank/DDBJ whole genome shotgun (WGS) entry which is preliminary data.</text>
</comment>
<dbReference type="RefSeq" id="WP_322420961.1">
    <property type="nucleotide sequence ID" value="NZ_JAXQNN010000002.1"/>
</dbReference>
<protein>
    <submittedName>
        <fullName evidence="4">Sulfurtransferase</fullName>
        <ecNumber evidence="4">2.8.1.-</ecNumber>
    </submittedName>
</protein>
<dbReference type="InterPro" id="IPR001763">
    <property type="entry name" value="Rhodanese-like_dom"/>
</dbReference>
<sequence length="288" mass="32980">MHAAVSAEWLLEQIELKRPMAILDCRFDLKSPESGMVGYRQSHIPGSYYVHLDHDLSGEVKTHGGRHPLPDLTVFKRKMEQSGVSDQIPVVVYDRCDGAFAARAWWLLHYAGHEQVYILNGGYREWTDKQYPVTDQIPEEKNTTFHLHIRHDIVADRKEVENVVSGKQSACLIDSRDYARYIGDHEPIDRVPGHIPGAINNEWVNSFENGWLLDPDEQAKRFSEWDKKQPLIVYCGSGVTACPNYIALKQAGFKEVKLYPGSYSDWVSYDDHEIELGDATHIGQHHRK</sequence>
<dbReference type="Proteomes" id="UP001292084">
    <property type="component" value="Unassembled WGS sequence"/>
</dbReference>
<dbReference type="SUPFAM" id="SSF52821">
    <property type="entry name" value="Rhodanese/Cell cycle control phosphatase"/>
    <property type="match status" value="2"/>
</dbReference>
<dbReference type="PANTHER" id="PTHR11364">
    <property type="entry name" value="THIOSULFATE SULFERTANSFERASE"/>
    <property type="match status" value="1"/>
</dbReference>